<evidence type="ECO:0000313" key="2">
    <source>
        <dbReference type="EMBL" id="GGH86936.1"/>
    </source>
</evidence>
<dbReference type="Pfam" id="PF05130">
    <property type="entry name" value="FlgN"/>
    <property type="match status" value="1"/>
</dbReference>
<keyword evidence="3" id="KW-1185">Reference proteome</keyword>
<comment type="caution">
    <text evidence="2">The sequence shown here is derived from an EMBL/GenBank/DDBJ whole genome shotgun (WGS) entry which is preliminary data.</text>
</comment>
<dbReference type="EMBL" id="BMDD01000008">
    <property type="protein sequence ID" value="GGH86936.1"/>
    <property type="molecule type" value="Genomic_DNA"/>
</dbReference>
<sequence length="166" mass="19372">MALKQLIGQLEQLNRSHLEMIEIAETKKEAVIKNEIDVFIATMNRESKLLKRIQTEDELRTELAYAFMQERGIKSRLKLTIAEISRLVFDPDEKRELLDVHARLSETLMRLKQINDMNRQLIEQALSFIDFSMELMAHRPEQDVTYQHPASQGYGYGSSGMFDRRG</sequence>
<protein>
    <recommendedName>
        <fullName evidence="4">Flagellar protein FlgN</fullName>
    </recommendedName>
</protein>
<dbReference type="RefSeq" id="WP_172247763.1">
    <property type="nucleotide sequence ID" value="NZ_BMDD01000008.1"/>
</dbReference>
<evidence type="ECO:0000313" key="3">
    <source>
        <dbReference type="Proteomes" id="UP000605427"/>
    </source>
</evidence>
<dbReference type="InterPro" id="IPR036679">
    <property type="entry name" value="FlgN-like_sf"/>
</dbReference>
<keyword evidence="1" id="KW-1005">Bacterial flagellum biogenesis</keyword>
<name>A0ABQ2A9S0_9BACL</name>
<organism evidence="2 3">
    <name type="scientific">Saccharibacillus endophyticus</name>
    <dbReference type="NCBI Taxonomy" id="2060666"/>
    <lineage>
        <taxon>Bacteria</taxon>
        <taxon>Bacillati</taxon>
        <taxon>Bacillota</taxon>
        <taxon>Bacilli</taxon>
        <taxon>Bacillales</taxon>
        <taxon>Paenibacillaceae</taxon>
        <taxon>Saccharibacillus</taxon>
    </lineage>
</organism>
<gene>
    <name evidence="2" type="ORF">GCM10007362_47880</name>
</gene>
<proteinExistence type="predicted"/>
<evidence type="ECO:0008006" key="4">
    <source>
        <dbReference type="Google" id="ProtNLM"/>
    </source>
</evidence>
<accession>A0ABQ2A9S0</accession>
<dbReference type="Proteomes" id="UP000605427">
    <property type="component" value="Unassembled WGS sequence"/>
</dbReference>
<dbReference type="InterPro" id="IPR007809">
    <property type="entry name" value="FlgN-like"/>
</dbReference>
<dbReference type="SUPFAM" id="SSF140566">
    <property type="entry name" value="FlgN-like"/>
    <property type="match status" value="1"/>
</dbReference>
<dbReference type="Gene3D" id="1.20.58.300">
    <property type="entry name" value="FlgN-like"/>
    <property type="match status" value="1"/>
</dbReference>
<reference evidence="3" key="1">
    <citation type="journal article" date="2019" name="Int. J. Syst. Evol. Microbiol.">
        <title>The Global Catalogue of Microorganisms (GCM) 10K type strain sequencing project: providing services to taxonomists for standard genome sequencing and annotation.</title>
        <authorList>
            <consortium name="The Broad Institute Genomics Platform"/>
            <consortium name="The Broad Institute Genome Sequencing Center for Infectious Disease"/>
            <person name="Wu L."/>
            <person name="Ma J."/>
        </authorList>
    </citation>
    <scope>NUCLEOTIDE SEQUENCE [LARGE SCALE GENOMIC DNA]</scope>
    <source>
        <strain evidence="3">CCM 8702</strain>
    </source>
</reference>
<evidence type="ECO:0000256" key="1">
    <source>
        <dbReference type="ARBA" id="ARBA00022795"/>
    </source>
</evidence>